<dbReference type="STRING" id="1045775.SAMN05216378_4444"/>
<evidence type="ECO:0000313" key="4">
    <source>
        <dbReference type="Proteomes" id="UP000198855"/>
    </source>
</evidence>
<feature type="domain" description="Purine catabolism PurC-like" evidence="1">
    <location>
        <begin position="14"/>
        <end position="119"/>
    </location>
</feature>
<evidence type="ECO:0000259" key="1">
    <source>
        <dbReference type="Pfam" id="PF07905"/>
    </source>
</evidence>
<dbReference type="RefSeq" id="WP_091188594.1">
    <property type="nucleotide sequence ID" value="NZ_FOMT01000004.1"/>
</dbReference>
<reference evidence="4" key="1">
    <citation type="submission" date="2016-10" db="EMBL/GenBank/DDBJ databases">
        <authorList>
            <person name="Varghese N."/>
            <person name="Submissions S."/>
        </authorList>
    </citation>
    <scope>NUCLEOTIDE SEQUENCE [LARGE SCALE GENOMIC DNA]</scope>
    <source>
        <strain evidence="4">CGMCC 1.10784</strain>
    </source>
</reference>
<dbReference type="InterPro" id="IPR042070">
    <property type="entry name" value="PucR_C-HTH_sf"/>
</dbReference>
<organism evidence="3 4">
    <name type="scientific">Paenibacillus catalpae</name>
    <dbReference type="NCBI Taxonomy" id="1045775"/>
    <lineage>
        <taxon>Bacteria</taxon>
        <taxon>Bacillati</taxon>
        <taxon>Bacillota</taxon>
        <taxon>Bacilli</taxon>
        <taxon>Bacillales</taxon>
        <taxon>Paenibacillaceae</taxon>
        <taxon>Paenibacillus</taxon>
    </lineage>
</organism>
<dbReference type="PANTHER" id="PTHR33744">
    <property type="entry name" value="CARBOHYDRATE DIACID REGULATOR"/>
    <property type="match status" value="1"/>
</dbReference>
<feature type="domain" description="PucR C-terminal helix-turn-helix" evidence="2">
    <location>
        <begin position="458"/>
        <end position="513"/>
    </location>
</feature>
<name>A0A1I2E5Q3_9BACL</name>
<gene>
    <name evidence="3" type="ORF">SAMN05216378_4444</name>
</gene>
<dbReference type="InterPro" id="IPR012914">
    <property type="entry name" value="PucR_dom"/>
</dbReference>
<dbReference type="Pfam" id="PF07905">
    <property type="entry name" value="PucR"/>
    <property type="match status" value="1"/>
</dbReference>
<dbReference type="AlphaFoldDB" id="A0A1I2E5Q3"/>
<proteinExistence type="predicted"/>
<dbReference type="OrthoDB" id="142218at2"/>
<keyword evidence="4" id="KW-1185">Reference proteome</keyword>
<accession>A0A1I2E5Q3</accession>
<sequence length="520" mass="59214">MLLTVEDAMRVYPLSEGRLIAGKAGGSRPLKAVNIIDAPDFVQWAREGDMFFTTAYVFKDSIDEAIATIRSLHQRRSAGLGIKLGRFWSEMPAALIEEADVLGFPLIELPYPFAFSDQINGLLQDEIHRSTLRLKRVVEKQKRLMNVALYQSMTENPFQRISAVMEYPMSIVGGKGHILYNDTPCSEGELMSEWPWKAEPRRMTRNDCQLYRLPLIHEDETIGFAVFVLPADYMPKTEEGLFHQASEMLAYYLSKMMENGSDTFWHQELGTIINHYLEVGTSLDTVLHQAEKAGIHVLEDRFVCVLCAAEENRDYLLKPSRLKAVRQELEFNPFIRDKKGYHVLTDAGLLSIYPVSGSGSVQALASALEAICPKDGHIRFAFSTPKESAVHFAEAYNECKETVKLSRKLLSQEQIIHFDTIQMAHLFQYVPADSMRHYCRHVLGPLLDSNTVQAQDMLLTLDVYVSNEGLLGDTARQLYVHRNTVSYRLEKLSELLGLDFKKPNDFMKLRLAVLFLRMMD</sequence>
<protein>
    <submittedName>
        <fullName evidence="3">Purine catabolism regulatory protein</fullName>
    </submittedName>
</protein>
<dbReference type="Gene3D" id="1.10.10.2840">
    <property type="entry name" value="PucR C-terminal helix-turn-helix domain"/>
    <property type="match status" value="1"/>
</dbReference>
<dbReference type="EMBL" id="FOMT01000004">
    <property type="protein sequence ID" value="SFE88262.1"/>
    <property type="molecule type" value="Genomic_DNA"/>
</dbReference>
<evidence type="ECO:0000259" key="2">
    <source>
        <dbReference type="Pfam" id="PF13556"/>
    </source>
</evidence>
<dbReference type="Proteomes" id="UP000198855">
    <property type="component" value="Unassembled WGS sequence"/>
</dbReference>
<evidence type="ECO:0000313" key="3">
    <source>
        <dbReference type="EMBL" id="SFE88262.1"/>
    </source>
</evidence>
<dbReference type="InterPro" id="IPR025736">
    <property type="entry name" value="PucR_C-HTH_dom"/>
</dbReference>
<dbReference type="PANTHER" id="PTHR33744:SF15">
    <property type="entry name" value="CARBOHYDRATE DIACID REGULATOR"/>
    <property type="match status" value="1"/>
</dbReference>
<dbReference type="Pfam" id="PF13556">
    <property type="entry name" value="HTH_30"/>
    <property type="match status" value="1"/>
</dbReference>
<dbReference type="InterPro" id="IPR051448">
    <property type="entry name" value="CdaR-like_regulators"/>
</dbReference>